<evidence type="ECO:0000313" key="1">
    <source>
        <dbReference type="EMBL" id="BAJ46663.1"/>
    </source>
</evidence>
<proteinExistence type="predicted"/>
<organism evidence="1 3">
    <name type="scientific">Caldiarchaeum subterraneum</name>
    <dbReference type="NCBI Taxonomy" id="311458"/>
    <lineage>
        <taxon>Archaea</taxon>
        <taxon>Nitrososphaerota</taxon>
        <taxon>Candidatus Caldarchaeales</taxon>
        <taxon>Candidatus Caldarchaeaceae</taxon>
        <taxon>Candidatus Caldarchaeum</taxon>
    </lineage>
</organism>
<reference evidence="1 3" key="1">
    <citation type="journal article" date="2005" name="Environ. Microbiol.">
        <title>Genetic and functional properties of uncultivated thermophilic crenarchaeotes from a subsurface gold mine as revealed by analysis of genome fragments.</title>
        <authorList>
            <person name="Nunoura T."/>
            <person name="Hirayama H."/>
            <person name="Takami H."/>
            <person name="Oida H."/>
            <person name="Nishi S."/>
            <person name="Shimamura S."/>
            <person name="Suzuki Y."/>
            <person name="Inagaki F."/>
            <person name="Takai K."/>
            <person name="Nealson K.H."/>
            <person name="Horikoshi K."/>
        </authorList>
    </citation>
    <scope>NUCLEOTIDE SEQUENCE [LARGE SCALE GENOMIC DNA]</scope>
</reference>
<dbReference type="KEGG" id="csu:CSUB_C0356"/>
<dbReference type="BioCyc" id="CCAL311458:G131R-361-MONOMER"/>
<reference evidence="1" key="3">
    <citation type="journal article" date="2012" name="PLoS ONE">
        <title>A Deeply Branching Thermophilic Bacterium with an Ancient Acetyl-CoA Pathway Dominates a Subsurface Ecosystem.</title>
        <authorList>
            <person name="Takami H."/>
            <person name="Noguchi H."/>
            <person name="Takaki Y."/>
            <person name="Uchiyama I."/>
            <person name="Toyoda A."/>
            <person name="Nishi S."/>
            <person name="Chee G.-J."/>
            <person name="Arai W."/>
            <person name="Nunoura T."/>
            <person name="Itoh T."/>
            <person name="Hattori M."/>
            <person name="Takai K."/>
        </authorList>
    </citation>
    <scope>NUCLEOTIDE SEQUENCE</scope>
</reference>
<dbReference type="Proteomes" id="UP000008120">
    <property type="component" value="Chromosome"/>
</dbReference>
<protein>
    <recommendedName>
        <fullName evidence="4">DUF1931 domain-containing protein</fullName>
    </recommendedName>
</protein>
<dbReference type="SUPFAM" id="SSF47113">
    <property type="entry name" value="Histone-fold"/>
    <property type="match status" value="1"/>
</dbReference>
<evidence type="ECO:0008006" key="4">
    <source>
        <dbReference type="Google" id="ProtNLM"/>
    </source>
</evidence>
<dbReference type="InterPro" id="IPR009072">
    <property type="entry name" value="Histone-fold"/>
</dbReference>
<dbReference type="STRING" id="311458.CSUB_C0356"/>
<sequence length="58" mass="6419">MGKESFVVESRVREALPEGIRLGSDALEGLNEAVKALIEKAVKRCQANGRKTLMKEDF</sequence>
<reference evidence="1 3" key="2">
    <citation type="journal article" date="2011" name="Nucleic Acids Res.">
        <title>Insights into the evolution of Archaea and eukaryotic protein modifier systems revealed by the genome of a novel archaeal group.</title>
        <authorList>
            <person name="Nunoura T."/>
            <person name="Takaki Y."/>
            <person name="Kakuta J."/>
            <person name="Nishi S."/>
            <person name="Sugahara J."/>
            <person name="Kazama H."/>
            <person name="Chee G."/>
            <person name="Hattori M."/>
            <person name="Kanai A."/>
            <person name="Atomi H."/>
            <person name="Takai K."/>
            <person name="Takami H."/>
        </authorList>
    </citation>
    <scope>NUCLEOTIDE SEQUENCE [LARGE SCALE GENOMIC DNA]</scope>
</reference>
<dbReference type="GO" id="GO:0046982">
    <property type="term" value="F:protein heterodimerization activity"/>
    <property type="evidence" value="ECO:0007669"/>
    <property type="project" value="InterPro"/>
</dbReference>
<dbReference type="AlphaFoldDB" id="E6N2V7"/>
<name>E6N2V7_CALS0</name>
<accession>E6N2V7</accession>
<dbReference type="Gene3D" id="1.10.20.10">
    <property type="entry name" value="Histone, subunit A"/>
    <property type="match status" value="1"/>
</dbReference>
<dbReference type="EMBL" id="BA000048">
    <property type="protein sequence ID" value="BAJ50217.1"/>
    <property type="molecule type" value="Genomic_DNA"/>
</dbReference>
<evidence type="ECO:0000313" key="3">
    <source>
        <dbReference type="Proteomes" id="UP000008120"/>
    </source>
</evidence>
<evidence type="ECO:0000313" key="2">
    <source>
        <dbReference type="EMBL" id="BAJ50217.1"/>
    </source>
</evidence>
<dbReference type="EMBL" id="AP011650">
    <property type="protein sequence ID" value="BAJ46663.1"/>
    <property type="molecule type" value="Genomic_DNA"/>
</dbReference>
<gene>
    <name evidence="2" type="ORF">CSUB_C0356</name>
    <name evidence="1" type="ORF">HGMM_F04H08C27</name>
</gene>